<proteinExistence type="predicted"/>
<dbReference type="Proteomes" id="UP000657918">
    <property type="component" value="Unassembled WGS sequence"/>
</dbReference>
<accession>A0A835MWM4</accession>
<evidence type="ECO:0000313" key="1">
    <source>
        <dbReference type="EMBL" id="KAF9680045.1"/>
    </source>
</evidence>
<dbReference type="EMBL" id="JADGMS010000006">
    <property type="protein sequence ID" value="KAF9680045.1"/>
    <property type="molecule type" value="Genomic_DNA"/>
</dbReference>
<protein>
    <submittedName>
        <fullName evidence="1">Uncharacterized protein</fullName>
    </submittedName>
</protein>
<sequence>MDRQTLTCCGEDMELENLRSLESYGYAEEAVIPCLMIPYFGQVCKSSLCHNLCDVEGDRTLLT</sequence>
<gene>
    <name evidence="1" type="ORF">SADUNF_Sadunf06G0079200</name>
</gene>
<name>A0A835MWM4_9ROSI</name>
<evidence type="ECO:0000313" key="2">
    <source>
        <dbReference type="Proteomes" id="UP000657918"/>
    </source>
</evidence>
<dbReference type="AlphaFoldDB" id="A0A835MWM4"/>
<keyword evidence="2" id="KW-1185">Reference proteome</keyword>
<comment type="caution">
    <text evidence="1">The sequence shown here is derived from an EMBL/GenBank/DDBJ whole genome shotgun (WGS) entry which is preliminary data.</text>
</comment>
<reference evidence="1 2" key="1">
    <citation type="submission" date="2020-10" db="EMBL/GenBank/DDBJ databases">
        <title>Plant Genome Project.</title>
        <authorList>
            <person name="Zhang R.-G."/>
        </authorList>
    </citation>
    <scope>NUCLEOTIDE SEQUENCE [LARGE SCALE GENOMIC DNA]</scope>
    <source>
        <strain evidence="1">FAFU-HL-1</strain>
        <tissue evidence="1">Leaf</tissue>
    </source>
</reference>
<dbReference type="OrthoDB" id="851491at2759"/>
<organism evidence="1 2">
    <name type="scientific">Salix dunnii</name>
    <dbReference type="NCBI Taxonomy" id="1413687"/>
    <lineage>
        <taxon>Eukaryota</taxon>
        <taxon>Viridiplantae</taxon>
        <taxon>Streptophyta</taxon>
        <taxon>Embryophyta</taxon>
        <taxon>Tracheophyta</taxon>
        <taxon>Spermatophyta</taxon>
        <taxon>Magnoliopsida</taxon>
        <taxon>eudicotyledons</taxon>
        <taxon>Gunneridae</taxon>
        <taxon>Pentapetalae</taxon>
        <taxon>rosids</taxon>
        <taxon>fabids</taxon>
        <taxon>Malpighiales</taxon>
        <taxon>Salicaceae</taxon>
        <taxon>Saliceae</taxon>
        <taxon>Salix</taxon>
    </lineage>
</organism>